<organism evidence="1 2">
    <name type="scientific">Candidatus Iainarchaeum sp</name>
    <dbReference type="NCBI Taxonomy" id="3101447"/>
    <lineage>
        <taxon>Archaea</taxon>
        <taxon>Candidatus Iainarchaeota</taxon>
        <taxon>Candidatus Iainarchaeia</taxon>
        <taxon>Candidatus Iainarchaeales</taxon>
        <taxon>Candidatus Iainarchaeaceae</taxon>
        <taxon>Candidatus Iainarchaeum</taxon>
    </lineage>
</organism>
<proteinExistence type="predicted"/>
<gene>
    <name evidence="1" type="ORF">HA254_07520</name>
</gene>
<name>A0A7J4J5J0_9ARCH</name>
<dbReference type="EMBL" id="DUGC01000116">
    <property type="protein sequence ID" value="HIH10486.1"/>
    <property type="molecule type" value="Genomic_DNA"/>
</dbReference>
<dbReference type="Proteomes" id="UP000565078">
    <property type="component" value="Unassembled WGS sequence"/>
</dbReference>
<reference evidence="2" key="1">
    <citation type="journal article" date="2020" name="bioRxiv">
        <title>A rank-normalized archaeal taxonomy based on genome phylogeny resolves widespread incomplete and uneven classifications.</title>
        <authorList>
            <person name="Rinke C."/>
            <person name="Chuvochina M."/>
            <person name="Mussig A.J."/>
            <person name="Chaumeil P.-A."/>
            <person name="Waite D.W."/>
            <person name="Whitman W.B."/>
            <person name="Parks D.H."/>
            <person name="Hugenholtz P."/>
        </authorList>
    </citation>
    <scope>NUCLEOTIDE SEQUENCE [LARGE SCALE GENOMIC DNA]</scope>
</reference>
<dbReference type="AlphaFoldDB" id="A0A7J4J5J0"/>
<evidence type="ECO:0000313" key="2">
    <source>
        <dbReference type="Proteomes" id="UP000565078"/>
    </source>
</evidence>
<protein>
    <submittedName>
        <fullName evidence="1">Uncharacterized protein</fullName>
    </submittedName>
</protein>
<comment type="caution">
    <text evidence="1">The sequence shown here is derived from an EMBL/GenBank/DDBJ whole genome shotgun (WGS) entry which is preliminary data.</text>
</comment>
<sequence length="85" mass="9236">MNCAEFLIALLCLAAFSATMLDAHRTATGEMEDVQMAAREESDAAGCAAIERHFFAYAGYEVFHGCNFGKTAVHEREDGTGKHYG</sequence>
<evidence type="ECO:0000313" key="1">
    <source>
        <dbReference type="EMBL" id="HIH10486.1"/>
    </source>
</evidence>
<accession>A0A7J4J5J0</accession>